<protein>
    <recommendedName>
        <fullName evidence="9">GH18 domain-containing protein</fullName>
    </recommendedName>
</protein>
<dbReference type="GO" id="GO:0000272">
    <property type="term" value="P:polysaccharide catabolic process"/>
    <property type="evidence" value="ECO:0007669"/>
    <property type="project" value="UniProtKB-KW"/>
</dbReference>
<dbReference type="GO" id="GO:0008061">
    <property type="term" value="F:chitin binding"/>
    <property type="evidence" value="ECO:0007669"/>
    <property type="project" value="InterPro"/>
</dbReference>
<dbReference type="PANTHER" id="PTHR11177:SF317">
    <property type="entry name" value="CHITINASE 12-RELATED"/>
    <property type="match status" value="1"/>
</dbReference>
<accession>A0A367KD55</accession>
<dbReference type="Pfam" id="PF00704">
    <property type="entry name" value="Glyco_hydro_18"/>
    <property type="match status" value="1"/>
</dbReference>
<dbReference type="InterPro" id="IPR001579">
    <property type="entry name" value="Glyco_hydro_18_chit_AS"/>
</dbReference>
<evidence type="ECO:0000256" key="1">
    <source>
        <dbReference type="ARBA" id="ARBA00000822"/>
    </source>
</evidence>
<gene>
    <name evidence="10" type="ORF">CU098_003049</name>
</gene>
<dbReference type="InterPro" id="IPR001223">
    <property type="entry name" value="Glyco_hydro18_cat"/>
</dbReference>
<evidence type="ECO:0000313" key="10">
    <source>
        <dbReference type="EMBL" id="RCI00030.1"/>
    </source>
</evidence>
<dbReference type="Proteomes" id="UP000253551">
    <property type="component" value="Unassembled WGS sequence"/>
</dbReference>
<dbReference type="OrthoDB" id="76388at2759"/>
<comment type="similarity">
    <text evidence="8">Belongs to the glycosyl hydrolase 18 family.</text>
</comment>
<dbReference type="SMART" id="SM00636">
    <property type="entry name" value="Glyco_18"/>
    <property type="match status" value="1"/>
</dbReference>
<dbReference type="STRING" id="4846.A0A367KD55"/>
<name>A0A367KD55_RHIST</name>
<dbReference type="InterPro" id="IPR017853">
    <property type="entry name" value="GH"/>
</dbReference>
<keyword evidence="3" id="KW-0146">Chitin degradation</keyword>
<keyword evidence="2 7" id="KW-0378">Hydrolase</keyword>
<keyword evidence="4" id="KW-0119">Carbohydrate metabolism</keyword>
<evidence type="ECO:0000256" key="5">
    <source>
        <dbReference type="ARBA" id="ARBA00023295"/>
    </source>
</evidence>
<evidence type="ECO:0000256" key="2">
    <source>
        <dbReference type="ARBA" id="ARBA00022801"/>
    </source>
</evidence>
<dbReference type="GO" id="GO:0008843">
    <property type="term" value="F:endochitinase activity"/>
    <property type="evidence" value="ECO:0007669"/>
    <property type="project" value="UniProtKB-EC"/>
</dbReference>
<keyword evidence="6" id="KW-0624">Polysaccharide degradation</keyword>
<reference evidence="10 11" key="1">
    <citation type="journal article" date="2018" name="G3 (Bethesda)">
        <title>Phylogenetic and Phylogenomic Definition of Rhizopus Species.</title>
        <authorList>
            <person name="Gryganskyi A.P."/>
            <person name="Golan J."/>
            <person name="Dolatabadi S."/>
            <person name="Mondo S."/>
            <person name="Robb S."/>
            <person name="Idnurm A."/>
            <person name="Muszewska A."/>
            <person name="Steczkiewicz K."/>
            <person name="Masonjones S."/>
            <person name="Liao H.L."/>
            <person name="Gajdeczka M.T."/>
            <person name="Anike F."/>
            <person name="Vuek A."/>
            <person name="Anishchenko I.M."/>
            <person name="Voigt K."/>
            <person name="de Hoog G.S."/>
            <person name="Smith M.E."/>
            <person name="Heitman J."/>
            <person name="Vilgalys R."/>
            <person name="Stajich J.E."/>
        </authorList>
    </citation>
    <scope>NUCLEOTIDE SEQUENCE [LARGE SCALE GENOMIC DNA]</scope>
    <source>
        <strain evidence="10 11">LSU 92-RS-03</strain>
    </source>
</reference>
<organism evidence="10 11">
    <name type="scientific">Rhizopus stolonifer</name>
    <name type="common">Rhizopus nigricans</name>
    <dbReference type="NCBI Taxonomy" id="4846"/>
    <lineage>
        <taxon>Eukaryota</taxon>
        <taxon>Fungi</taxon>
        <taxon>Fungi incertae sedis</taxon>
        <taxon>Mucoromycota</taxon>
        <taxon>Mucoromycotina</taxon>
        <taxon>Mucoromycetes</taxon>
        <taxon>Mucorales</taxon>
        <taxon>Mucorineae</taxon>
        <taxon>Rhizopodaceae</taxon>
        <taxon>Rhizopus</taxon>
    </lineage>
</organism>
<keyword evidence="5 7" id="KW-0326">Glycosidase</keyword>
<evidence type="ECO:0000256" key="7">
    <source>
        <dbReference type="RuleBase" id="RU000489"/>
    </source>
</evidence>
<evidence type="ECO:0000256" key="3">
    <source>
        <dbReference type="ARBA" id="ARBA00023024"/>
    </source>
</evidence>
<evidence type="ECO:0000256" key="4">
    <source>
        <dbReference type="ARBA" id="ARBA00023277"/>
    </source>
</evidence>
<dbReference type="AlphaFoldDB" id="A0A367KD55"/>
<evidence type="ECO:0000313" key="11">
    <source>
        <dbReference type="Proteomes" id="UP000253551"/>
    </source>
</evidence>
<dbReference type="EMBL" id="PJQM01001885">
    <property type="protein sequence ID" value="RCI00030.1"/>
    <property type="molecule type" value="Genomic_DNA"/>
</dbReference>
<dbReference type="InterPro" id="IPR050314">
    <property type="entry name" value="Glycosyl_Hydrlase_18"/>
</dbReference>
<evidence type="ECO:0000256" key="6">
    <source>
        <dbReference type="ARBA" id="ARBA00023326"/>
    </source>
</evidence>
<dbReference type="Gene3D" id="3.20.20.80">
    <property type="entry name" value="Glycosidases"/>
    <property type="match status" value="2"/>
</dbReference>
<dbReference type="GO" id="GO:0006032">
    <property type="term" value="P:chitin catabolic process"/>
    <property type="evidence" value="ECO:0007669"/>
    <property type="project" value="UniProtKB-KW"/>
</dbReference>
<comment type="caution">
    <text evidence="10">The sequence shown here is derived from an EMBL/GenBank/DDBJ whole genome shotgun (WGS) entry which is preliminary data.</text>
</comment>
<dbReference type="SUPFAM" id="SSF51445">
    <property type="entry name" value="(Trans)glycosidases"/>
    <property type="match status" value="1"/>
</dbReference>
<sequence length="318" mass="36107">VQEAHQHGKGISLGIGGYIINMKFPTLIRTRKSRRSFVTKLAKAMEKYDLDGLNIDWEYPNDPNGISCNKKNPKDTENFLLFILELRQMLDSTYVDQHKLITAAVSTDVFKDQDQKPIAKLDKRWAEAMDAFYIMAYDISGSWSDFTASNAPLYSDKQSISGSSSIEAWIRAGIPSQRIYLGVPFYGYTHKTLASQPGMNIKLDRSIPQIKGDTYDDYLADPCPDAKPTFSGQIQWRSINNMGIQRNESGWTTMFDQKSMTPFANHPTGQFITFDNQESLQFKTKYAQDHQLGGVMLWSLEMDDTDHTLLNALQAIRV</sequence>
<keyword evidence="11" id="KW-1185">Reference proteome</keyword>
<comment type="catalytic activity">
    <reaction evidence="1">
        <text>Random endo-hydrolysis of N-acetyl-beta-D-glucosaminide (1-&gt;4)-beta-linkages in chitin and chitodextrins.</text>
        <dbReference type="EC" id="3.2.1.14"/>
    </reaction>
</comment>
<evidence type="ECO:0000259" key="9">
    <source>
        <dbReference type="PROSITE" id="PS51910"/>
    </source>
</evidence>
<proteinExistence type="inferred from homology"/>
<dbReference type="PANTHER" id="PTHR11177">
    <property type="entry name" value="CHITINASE"/>
    <property type="match status" value="1"/>
</dbReference>
<dbReference type="PROSITE" id="PS51910">
    <property type="entry name" value="GH18_2"/>
    <property type="match status" value="1"/>
</dbReference>
<dbReference type="InterPro" id="IPR011583">
    <property type="entry name" value="Chitinase_II/V-like_cat"/>
</dbReference>
<dbReference type="GO" id="GO:0005576">
    <property type="term" value="C:extracellular region"/>
    <property type="evidence" value="ECO:0007669"/>
    <property type="project" value="TreeGrafter"/>
</dbReference>
<feature type="non-terminal residue" evidence="10">
    <location>
        <position position="1"/>
    </location>
</feature>
<dbReference type="PROSITE" id="PS01095">
    <property type="entry name" value="GH18_1"/>
    <property type="match status" value="1"/>
</dbReference>
<feature type="domain" description="GH18" evidence="9">
    <location>
        <begin position="1"/>
        <end position="318"/>
    </location>
</feature>
<evidence type="ECO:0000256" key="8">
    <source>
        <dbReference type="RuleBase" id="RU004453"/>
    </source>
</evidence>